<dbReference type="HOGENOM" id="CLU_1886509_0_0_1"/>
<dbReference type="Proteomes" id="UP000053257">
    <property type="component" value="Unassembled WGS sequence"/>
</dbReference>
<keyword evidence="2" id="KW-1185">Reference proteome</keyword>
<protein>
    <submittedName>
        <fullName evidence="1">Uncharacterized protein</fullName>
    </submittedName>
</protein>
<gene>
    <name evidence="1" type="ORF">PHLGIDRAFT_117216</name>
</gene>
<evidence type="ECO:0000313" key="2">
    <source>
        <dbReference type="Proteomes" id="UP000053257"/>
    </source>
</evidence>
<accession>A0A0C3PNQ1</accession>
<proteinExistence type="predicted"/>
<evidence type="ECO:0000313" key="1">
    <source>
        <dbReference type="EMBL" id="KIP08468.1"/>
    </source>
</evidence>
<organism evidence="1 2">
    <name type="scientific">Phlebiopsis gigantea (strain 11061_1 CR5-6)</name>
    <name type="common">White-rot fungus</name>
    <name type="synonym">Peniophora gigantea</name>
    <dbReference type="NCBI Taxonomy" id="745531"/>
    <lineage>
        <taxon>Eukaryota</taxon>
        <taxon>Fungi</taxon>
        <taxon>Dikarya</taxon>
        <taxon>Basidiomycota</taxon>
        <taxon>Agaricomycotina</taxon>
        <taxon>Agaricomycetes</taxon>
        <taxon>Polyporales</taxon>
        <taxon>Phanerochaetaceae</taxon>
        <taxon>Phlebiopsis</taxon>
    </lineage>
</organism>
<reference evidence="1 2" key="1">
    <citation type="journal article" date="2014" name="PLoS Genet.">
        <title>Analysis of the Phlebiopsis gigantea genome, transcriptome and secretome provides insight into its pioneer colonization strategies of wood.</title>
        <authorList>
            <person name="Hori C."/>
            <person name="Ishida T."/>
            <person name="Igarashi K."/>
            <person name="Samejima M."/>
            <person name="Suzuki H."/>
            <person name="Master E."/>
            <person name="Ferreira P."/>
            <person name="Ruiz-Duenas F.J."/>
            <person name="Held B."/>
            <person name="Canessa P."/>
            <person name="Larrondo L.F."/>
            <person name="Schmoll M."/>
            <person name="Druzhinina I.S."/>
            <person name="Kubicek C.P."/>
            <person name="Gaskell J.A."/>
            <person name="Kersten P."/>
            <person name="St John F."/>
            <person name="Glasner J."/>
            <person name="Sabat G."/>
            <person name="Splinter BonDurant S."/>
            <person name="Syed K."/>
            <person name="Yadav J."/>
            <person name="Mgbeahuruike A.C."/>
            <person name="Kovalchuk A."/>
            <person name="Asiegbu F.O."/>
            <person name="Lackner G."/>
            <person name="Hoffmeister D."/>
            <person name="Rencoret J."/>
            <person name="Gutierrez A."/>
            <person name="Sun H."/>
            <person name="Lindquist E."/>
            <person name="Barry K."/>
            <person name="Riley R."/>
            <person name="Grigoriev I.V."/>
            <person name="Henrissat B."/>
            <person name="Kues U."/>
            <person name="Berka R.M."/>
            <person name="Martinez A.T."/>
            <person name="Covert S.F."/>
            <person name="Blanchette R.A."/>
            <person name="Cullen D."/>
        </authorList>
    </citation>
    <scope>NUCLEOTIDE SEQUENCE [LARGE SCALE GENOMIC DNA]</scope>
    <source>
        <strain evidence="1 2">11061_1 CR5-6</strain>
    </source>
</reference>
<dbReference type="EMBL" id="KN840479">
    <property type="protein sequence ID" value="KIP08468.1"/>
    <property type="molecule type" value="Genomic_DNA"/>
</dbReference>
<dbReference type="AlphaFoldDB" id="A0A0C3PNQ1"/>
<name>A0A0C3PNQ1_PHLG1</name>
<sequence>MPRRWPGIGPSIICEDVSTPVLGAKGLPRTTRRVDVTPSFDLMGRTAFTHNLSMLHAGHALRDQLFTDKLSITVTPGGYLIDIPVPYLRLVSIIGGDCIYFHRLMDEDGHEKLKLSIDIVAVDGQLAIVYVPSLP</sequence>